<accession>A0AA36EN85</accession>
<dbReference type="Proteomes" id="UP001177003">
    <property type="component" value="Chromosome 8"/>
</dbReference>
<evidence type="ECO:0000256" key="1">
    <source>
        <dbReference type="SAM" id="MobiDB-lite"/>
    </source>
</evidence>
<feature type="domain" description="DUF1421" evidence="2">
    <location>
        <begin position="356"/>
        <end position="400"/>
    </location>
</feature>
<feature type="region of interest" description="Disordered" evidence="1">
    <location>
        <begin position="167"/>
        <end position="311"/>
    </location>
</feature>
<dbReference type="InterPro" id="IPR010820">
    <property type="entry name" value="DUF1421"/>
</dbReference>
<keyword evidence="4" id="KW-1185">Reference proteome</keyword>
<reference evidence="3" key="1">
    <citation type="submission" date="2023-04" db="EMBL/GenBank/DDBJ databases">
        <authorList>
            <person name="Vijverberg K."/>
            <person name="Xiong W."/>
            <person name="Schranz E."/>
        </authorList>
    </citation>
    <scope>NUCLEOTIDE SEQUENCE</scope>
</reference>
<evidence type="ECO:0000259" key="2">
    <source>
        <dbReference type="Pfam" id="PF07223"/>
    </source>
</evidence>
<feature type="compositionally biased region" description="Low complexity" evidence="1">
    <location>
        <begin position="210"/>
        <end position="230"/>
    </location>
</feature>
<dbReference type="PANTHER" id="PTHR31805:SF16">
    <property type="entry name" value="FORMIN-LIKE PROTEIN (DUF1421)"/>
    <property type="match status" value="1"/>
</dbReference>
<proteinExistence type="predicted"/>
<sequence length="409" mass="44775">MASGSSKGFDFASDDILCSYEDYANQEGSNGNHSDSAIVTNPAKQEFHKSRMARTSVFPGSSYSPPDDSGNQEVLISAVERSMKKHTDNLMRFLEGLSSRLSQLELYCYNLDKSIGEMRSDLTRDHGEADVKLKFLEKHLQEVHRSVQILRDKQELADTQKELAKLQLAHKESSSSHNSQQNEERSSTPDTKKTENSPDPHSQQLALALPSQVQPGSVPGSGSRPSSPQVYPQYHNAGPVEPLPQSMPYSGGPPLGSSQAMTYAYGGPVQTPPQPPQPQQPPQHLKPAFGGPPGDGYAAGGPPPPGYMMYDGEPGRVPHPQQQHSNQIGHFPQPGYSQNPQQVMRPTQRFTPNHPYNEVVEKLVSMGYRGDHVMSVIQRLDETGQTVDFNVVLDRLNGHSSGGSRGWSG</sequence>
<feature type="compositionally biased region" description="Pro residues" evidence="1">
    <location>
        <begin position="270"/>
        <end position="281"/>
    </location>
</feature>
<organism evidence="3 4">
    <name type="scientific">Lactuca saligna</name>
    <name type="common">Willowleaf lettuce</name>
    <dbReference type="NCBI Taxonomy" id="75948"/>
    <lineage>
        <taxon>Eukaryota</taxon>
        <taxon>Viridiplantae</taxon>
        <taxon>Streptophyta</taxon>
        <taxon>Embryophyta</taxon>
        <taxon>Tracheophyta</taxon>
        <taxon>Spermatophyta</taxon>
        <taxon>Magnoliopsida</taxon>
        <taxon>eudicotyledons</taxon>
        <taxon>Gunneridae</taxon>
        <taxon>Pentapetalae</taxon>
        <taxon>asterids</taxon>
        <taxon>campanulids</taxon>
        <taxon>Asterales</taxon>
        <taxon>Asteraceae</taxon>
        <taxon>Cichorioideae</taxon>
        <taxon>Cichorieae</taxon>
        <taxon>Lactucinae</taxon>
        <taxon>Lactuca</taxon>
    </lineage>
</organism>
<gene>
    <name evidence="3" type="ORF">LSALG_LOCUS38276</name>
</gene>
<protein>
    <recommendedName>
        <fullName evidence="2">DUF1421 domain-containing protein</fullName>
    </recommendedName>
</protein>
<dbReference type="EMBL" id="OX465084">
    <property type="protein sequence ID" value="CAI9299575.1"/>
    <property type="molecule type" value="Genomic_DNA"/>
</dbReference>
<dbReference type="Pfam" id="PF07223">
    <property type="entry name" value="DUF1421"/>
    <property type="match status" value="1"/>
</dbReference>
<dbReference type="PANTHER" id="PTHR31805">
    <property type="entry name" value="RECEPTOR-LIKE KINASE, PUTATIVE (DUF1421)-RELATED"/>
    <property type="match status" value="1"/>
</dbReference>
<feature type="compositionally biased region" description="Basic and acidic residues" evidence="1">
    <location>
        <begin position="182"/>
        <end position="198"/>
    </location>
</feature>
<dbReference type="AlphaFoldDB" id="A0AA36EN85"/>
<evidence type="ECO:0000313" key="3">
    <source>
        <dbReference type="EMBL" id="CAI9299575.1"/>
    </source>
</evidence>
<name>A0AA36EN85_LACSI</name>
<evidence type="ECO:0000313" key="4">
    <source>
        <dbReference type="Proteomes" id="UP001177003"/>
    </source>
</evidence>